<dbReference type="EMBL" id="JALJOQ010000021">
    <property type="protein sequence ID" value="KAK9809354.1"/>
    <property type="molecule type" value="Genomic_DNA"/>
</dbReference>
<dbReference type="PANTHER" id="PTHR13238:SF8">
    <property type="match status" value="1"/>
</dbReference>
<evidence type="ECO:0000313" key="1">
    <source>
        <dbReference type="EMBL" id="KAK9809354.1"/>
    </source>
</evidence>
<dbReference type="PANTHER" id="PTHR13238">
    <property type="entry name" value="PROTEIN C21ORF59"/>
    <property type="match status" value="1"/>
</dbReference>
<comment type="caution">
    <text evidence="1">The sequence shown here is derived from an EMBL/GenBank/DDBJ whole genome shotgun (WGS) entry which is preliminary data.</text>
</comment>
<keyword evidence="2" id="KW-1185">Reference proteome</keyword>
<reference evidence="1 2" key="1">
    <citation type="journal article" date="2024" name="Nat. Commun.">
        <title>Phylogenomics reveals the evolutionary origins of lichenization in chlorophyte algae.</title>
        <authorList>
            <person name="Puginier C."/>
            <person name="Libourel C."/>
            <person name="Otte J."/>
            <person name="Skaloud P."/>
            <person name="Haon M."/>
            <person name="Grisel S."/>
            <person name="Petersen M."/>
            <person name="Berrin J.G."/>
            <person name="Delaux P.M."/>
            <person name="Dal Grande F."/>
            <person name="Keller J."/>
        </authorList>
    </citation>
    <scope>NUCLEOTIDE SEQUENCE [LARGE SCALE GENOMIC DNA]</scope>
    <source>
        <strain evidence="1 2">SAG 2036</strain>
    </source>
</reference>
<accession>A0AAW1PN37</accession>
<evidence type="ECO:0000313" key="2">
    <source>
        <dbReference type="Proteomes" id="UP001465755"/>
    </source>
</evidence>
<dbReference type="GO" id="GO:0003352">
    <property type="term" value="P:regulation of cilium movement"/>
    <property type="evidence" value="ECO:0007669"/>
    <property type="project" value="InterPro"/>
</dbReference>
<name>A0AAW1PN37_9CHLO</name>
<dbReference type="Proteomes" id="UP001465755">
    <property type="component" value="Unassembled WGS sequence"/>
</dbReference>
<proteinExistence type="predicted"/>
<dbReference type="InterPro" id="IPR021298">
    <property type="entry name" value="CFAP298"/>
</dbReference>
<gene>
    <name evidence="1" type="ORF">WJX73_008281</name>
</gene>
<dbReference type="AlphaFoldDB" id="A0AAW1PN37"/>
<protein>
    <submittedName>
        <fullName evidence="1">Uncharacterized protein</fullName>
    </submittedName>
</protein>
<organism evidence="1 2">
    <name type="scientific">Symbiochloris irregularis</name>
    <dbReference type="NCBI Taxonomy" id="706552"/>
    <lineage>
        <taxon>Eukaryota</taxon>
        <taxon>Viridiplantae</taxon>
        <taxon>Chlorophyta</taxon>
        <taxon>core chlorophytes</taxon>
        <taxon>Trebouxiophyceae</taxon>
        <taxon>Trebouxiales</taxon>
        <taxon>Trebouxiaceae</taxon>
        <taxon>Symbiochloris</taxon>
    </lineage>
</organism>
<dbReference type="Pfam" id="PF11069">
    <property type="entry name" value="CFAP298"/>
    <property type="match status" value="1"/>
</dbReference>
<sequence>MVFLNIKGSEDQQFLLDLPVSSPTSEAIAIAVGNWNLRVTVLRLRATAGRVLSAHKKPEAVTAGCSEALQEADLSSLAQLSLSGLSPEQADSLQRCSDEAAAYVHKDQVAKRVCLTELLLQEHIEKLREKLREVLLSASLTDKQINQLFEQMEAQELDPADADMWFTGKVLSRTGKLSDRLGSNNKSKVVVRLQQSGLGAPAREAGVDAATQQAMLAYYHKRQETEQRLAADDMDYNSPWADPRSLKQTFSGLGAVRLK</sequence>